<sequence>MAVSGTPMIDMLEKTSNVSPEIEAGAITRTYDEKDGARMATSKVEAVVAPDEGVDHLNEQRDNTTSNLSKVSKLRKILLLLMFTCASFLDSFGNSALFPAIPVIAEELSFDPSETVWIISAYVITFAAFLLMSGRISDLYTPKPAFIIGTLILGITNLAGGFMRQKIALLILRALGGIGAALTIPSALSLIIKLFPDTLHQARAIALFNGAGAIGNIFGLLIGAILVQYAGWSWIFWFVAIVGVGISAFCFFLIPSTSQDKKVGVKFDVPGVGSLTVAVTLFIFAVISGSTKGWGTAYVLTPFLISITLFILFLVWEAHVPPEDAALPPRLWRLRNFGVLIGVAFLPHVWWATSFINLTSWWEQVYGWTAINTAIHFLPIGLGGFLISQFTGYLPTYFAHKHIIMSGLMLGIIATVLLHFGDSPDTYWPFVFPAFLLGTAGIMIIYSNSSIAIFWYTPPSVAGTVGAVFNCALQIGSSVGLAAVSSITTSVDGKTPPLNPPITEFSHHLDEITKDMWKTAFQGRAASYWFLLGLLGALLVSVSVFFKADLPEHHELKEEKTAFDVVEPQTKPYPDCIISASPKL</sequence>
<dbReference type="InterPro" id="IPR036259">
    <property type="entry name" value="MFS_trans_sf"/>
</dbReference>
<keyword evidence="5 6" id="KW-0472">Membrane</keyword>
<dbReference type="Proteomes" id="UP000054097">
    <property type="component" value="Unassembled WGS sequence"/>
</dbReference>
<feature type="transmembrane region" description="Helical" evidence="6">
    <location>
        <begin position="402"/>
        <end position="421"/>
    </location>
</feature>
<organism evidence="8 9">
    <name type="scientific">Serendipita vermifera MAFF 305830</name>
    <dbReference type="NCBI Taxonomy" id="933852"/>
    <lineage>
        <taxon>Eukaryota</taxon>
        <taxon>Fungi</taxon>
        <taxon>Dikarya</taxon>
        <taxon>Basidiomycota</taxon>
        <taxon>Agaricomycotina</taxon>
        <taxon>Agaricomycetes</taxon>
        <taxon>Sebacinales</taxon>
        <taxon>Serendipitaceae</taxon>
        <taxon>Serendipita</taxon>
    </lineage>
</organism>
<evidence type="ECO:0000256" key="6">
    <source>
        <dbReference type="SAM" id="Phobius"/>
    </source>
</evidence>
<keyword evidence="9" id="KW-1185">Reference proteome</keyword>
<dbReference type="InterPro" id="IPR020846">
    <property type="entry name" value="MFS_dom"/>
</dbReference>
<evidence type="ECO:0000256" key="5">
    <source>
        <dbReference type="ARBA" id="ARBA00023136"/>
    </source>
</evidence>
<dbReference type="InterPro" id="IPR011701">
    <property type="entry name" value="MFS"/>
</dbReference>
<feature type="transmembrane region" description="Helical" evidence="6">
    <location>
        <begin position="204"/>
        <end position="228"/>
    </location>
</feature>
<proteinExistence type="predicted"/>
<feature type="transmembrane region" description="Helical" evidence="6">
    <location>
        <begin position="116"/>
        <end position="133"/>
    </location>
</feature>
<feature type="transmembrane region" description="Helical" evidence="6">
    <location>
        <begin position="234"/>
        <end position="255"/>
    </location>
</feature>
<feature type="transmembrane region" description="Helical" evidence="6">
    <location>
        <begin position="77"/>
        <end position="104"/>
    </location>
</feature>
<evidence type="ECO:0000313" key="9">
    <source>
        <dbReference type="Proteomes" id="UP000054097"/>
    </source>
</evidence>
<name>A0A0C3ACJ5_SERVB</name>
<feature type="transmembrane region" description="Helical" evidence="6">
    <location>
        <begin position="365"/>
        <end position="390"/>
    </location>
</feature>
<evidence type="ECO:0000256" key="4">
    <source>
        <dbReference type="ARBA" id="ARBA00022989"/>
    </source>
</evidence>
<feature type="domain" description="Major facilitator superfamily (MFS) profile" evidence="7">
    <location>
        <begin position="79"/>
        <end position="551"/>
    </location>
</feature>
<keyword evidence="2" id="KW-0813">Transport</keyword>
<dbReference type="OrthoDB" id="440755at2759"/>
<feature type="transmembrane region" description="Helical" evidence="6">
    <location>
        <begin position="427"/>
        <end position="446"/>
    </location>
</feature>
<dbReference type="HOGENOM" id="CLU_000960_27_1_1"/>
<dbReference type="Gene3D" id="1.20.1250.20">
    <property type="entry name" value="MFS general substrate transporter like domains"/>
    <property type="match status" value="2"/>
</dbReference>
<feature type="transmembrane region" description="Helical" evidence="6">
    <location>
        <begin position="267"/>
        <end position="287"/>
    </location>
</feature>
<keyword evidence="3 6" id="KW-0812">Transmembrane</keyword>
<reference evidence="8 9" key="1">
    <citation type="submission" date="2014-04" db="EMBL/GenBank/DDBJ databases">
        <authorList>
            <consortium name="DOE Joint Genome Institute"/>
            <person name="Kuo A."/>
            <person name="Zuccaro A."/>
            <person name="Kohler A."/>
            <person name="Nagy L.G."/>
            <person name="Floudas D."/>
            <person name="Copeland A."/>
            <person name="Barry K.W."/>
            <person name="Cichocki N."/>
            <person name="Veneault-Fourrey C."/>
            <person name="LaButti K."/>
            <person name="Lindquist E.A."/>
            <person name="Lipzen A."/>
            <person name="Lundell T."/>
            <person name="Morin E."/>
            <person name="Murat C."/>
            <person name="Sun H."/>
            <person name="Tunlid A."/>
            <person name="Henrissat B."/>
            <person name="Grigoriev I.V."/>
            <person name="Hibbett D.S."/>
            <person name="Martin F."/>
            <person name="Nordberg H.P."/>
            <person name="Cantor M.N."/>
            <person name="Hua S.X."/>
        </authorList>
    </citation>
    <scope>NUCLEOTIDE SEQUENCE [LARGE SCALE GENOMIC DNA]</scope>
    <source>
        <strain evidence="8 9">MAFF 305830</strain>
    </source>
</reference>
<evidence type="ECO:0000256" key="1">
    <source>
        <dbReference type="ARBA" id="ARBA00004141"/>
    </source>
</evidence>
<dbReference type="PROSITE" id="PS50850">
    <property type="entry name" value="MFS"/>
    <property type="match status" value="1"/>
</dbReference>
<comment type="subcellular location">
    <subcellularLocation>
        <location evidence="1">Membrane</location>
        <topology evidence="1">Multi-pass membrane protein</topology>
    </subcellularLocation>
</comment>
<feature type="transmembrane region" description="Helical" evidence="6">
    <location>
        <begin position="169"/>
        <end position="192"/>
    </location>
</feature>
<dbReference type="PANTHER" id="PTHR42718">
    <property type="entry name" value="MAJOR FACILITATOR SUPERFAMILY MULTIDRUG TRANSPORTER MFSC"/>
    <property type="match status" value="1"/>
</dbReference>
<feature type="transmembrane region" description="Helical" evidence="6">
    <location>
        <begin position="526"/>
        <end position="546"/>
    </location>
</feature>
<dbReference type="EMBL" id="KN824357">
    <property type="protein sequence ID" value="KIM22385.1"/>
    <property type="molecule type" value="Genomic_DNA"/>
</dbReference>
<reference evidence="9" key="2">
    <citation type="submission" date="2015-01" db="EMBL/GenBank/DDBJ databases">
        <title>Evolutionary Origins and Diversification of the Mycorrhizal Mutualists.</title>
        <authorList>
            <consortium name="DOE Joint Genome Institute"/>
            <consortium name="Mycorrhizal Genomics Consortium"/>
            <person name="Kohler A."/>
            <person name="Kuo A."/>
            <person name="Nagy L.G."/>
            <person name="Floudas D."/>
            <person name="Copeland A."/>
            <person name="Barry K.W."/>
            <person name="Cichocki N."/>
            <person name="Veneault-Fourrey C."/>
            <person name="LaButti K."/>
            <person name="Lindquist E.A."/>
            <person name="Lipzen A."/>
            <person name="Lundell T."/>
            <person name="Morin E."/>
            <person name="Murat C."/>
            <person name="Riley R."/>
            <person name="Ohm R."/>
            <person name="Sun H."/>
            <person name="Tunlid A."/>
            <person name="Henrissat B."/>
            <person name="Grigoriev I.V."/>
            <person name="Hibbett D.S."/>
            <person name="Martin F."/>
        </authorList>
    </citation>
    <scope>NUCLEOTIDE SEQUENCE [LARGE SCALE GENOMIC DNA]</scope>
    <source>
        <strain evidence="9">MAFF 305830</strain>
    </source>
</reference>
<keyword evidence="4 6" id="KW-1133">Transmembrane helix</keyword>
<dbReference type="Pfam" id="PF07690">
    <property type="entry name" value="MFS_1"/>
    <property type="match status" value="1"/>
</dbReference>
<feature type="transmembrane region" description="Helical" evidence="6">
    <location>
        <begin position="337"/>
        <end position="359"/>
    </location>
</feature>
<dbReference type="GO" id="GO:0016020">
    <property type="term" value="C:membrane"/>
    <property type="evidence" value="ECO:0007669"/>
    <property type="project" value="UniProtKB-SubCell"/>
</dbReference>
<evidence type="ECO:0000256" key="3">
    <source>
        <dbReference type="ARBA" id="ARBA00022692"/>
    </source>
</evidence>
<evidence type="ECO:0000313" key="8">
    <source>
        <dbReference type="EMBL" id="KIM22385.1"/>
    </source>
</evidence>
<dbReference type="GO" id="GO:0022857">
    <property type="term" value="F:transmembrane transporter activity"/>
    <property type="evidence" value="ECO:0007669"/>
    <property type="project" value="InterPro"/>
</dbReference>
<evidence type="ECO:0000259" key="7">
    <source>
        <dbReference type="PROSITE" id="PS50850"/>
    </source>
</evidence>
<dbReference type="STRING" id="933852.A0A0C3ACJ5"/>
<accession>A0A0C3ACJ5</accession>
<feature type="transmembrane region" description="Helical" evidence="6">
    <location>
        <begin position="145"/>
        <end position="163"/>
    </location>
</feature>
<dbReference type="AlphaFoldDB" id="A0A0C3ACJ5"/>
<feature type="transmembrane region" description="Helical" evidence="6">
    <location>
        <begin position="293"/>
        <end position="316"/>
    </location>
</feature>
<evidence type="ECO:0000256" key="2">
    <source>
        <dbReference type="ARBA" id="ARBA00022448"/>
    </source>
</evidence>
<protein>
    <recommendedName>
        <fullName evidence="7">Major facilitator superfamily (MFS) profile domain-containing protein</fullName>
    </recommendedName>
</protein>
<dbReference type="SUPFAM" id="SSF103473">
    <property type="entry name" value="MFS general substrate transporter"/>
    <property type="match status" value="1"/>
</dbReference>
<dbReference type="PANTHER" id="PTHR42718:SF9">
    <property type="entry name" value="MAJOR FACILITATOR SUPERFAMILY MULTIDRUG TRANSPORTER MFSC"/>
    <property type="match status" value="1"/>
</dbReference>
<gene>
    <name evidence="8" type="ORF">M408DRAFT_332951</name>
</gene>